<proteinExistence type="predicted"/>
<name>Q84ZA0_ORYSJ</name>
<evidence type="ECO:0000313" key="3">
    <source>
        <dbReference type="EMBL" id="BAD10327.1"/>
    </source>
</evidence>
<feature type="compositionally biased region" description="Basic and acidic residues" evidence="1">
    <location>
        <begin position="144"/>
        <end position="153"/>
    </location>
</feature>
<dbReference type="EMBL" id="AP004623">
    <property type="protein sequence ID" value="BAC56006.1"/>
    <property type="molecule type" value="Genomic_DNA"/>
</dbReference>
<organism evidence="2 4">
    <name type="scientific">Oryza sativa subsp. japonica</name>
    <name type="common">Rice</name>
    <dbReference type="NCBI Taxonomy" id="39947"/>
    <lineage>
        <taxon>Eukaryota</taxon>
        <taxon>Viridiplantae</taxon>
        <taxon>Streptophyta</taxon>
        <taxon>Embryophyta</taxon>
        <taxon>Tracheophyta</taxon>
        <taxon>Spermatophyta</taxon>
        <taxon>Magnoliopsida</taxon>
        <taxon>Liliopsida</taxon>
        <taxon>Poales</taxon>
        <taxon>Poaceae</taxon>
        <taxon>BOP clade</taxon>
        <taxon>Oryzoideae</taxon>
        <taxon>Oryzeae</taxon>
        <taxon>Oryzinae</taxon>
        <taxon>Oryza</taxon>
        <taxon>Oryza sativa</taxon>
    </lineage>
</organism>
<reference evidence="2" key="1">
    <citation type="submission" date="2002-01" db="EMBL/GenBank/DDBJ databases">
        <title>Oryza sativa nipponbare(GA3) genomic DNA, chromosome 8, PAC clone:P0705A05.</title>
        <authorList>
            <person name="Sasaki T."/>
            <person name="Matsumoto T."/>
            <person name="Yamamoto K."/>
        </authorList>
    </citation>
    <scope>NUCLEOTIDE SEQUENCE</scope>
</reference>
<accession>Q84ZA0</accession>
<evidence type="ECO:0000313" key="2">
    <source>
        <dbReference type="EMBL" id="BAC56006.1"/>
    </source>
</evidence>
<sequence>MGARARRHHRRPQLGAAAVVLPSPPRNRHRLQPPPHLTDVILEQNRPCRPIRNGAGADFFSSTRWRRVPLLLLLQTDLSPPINSRGNRLLRVRHIREHAWSPASQPVSHRSAAAPTASSSPFYRLEEEEDEKKEREREKKKKEKEKERKADRRQTYAEQGNIVIFTEAQTSGTPELLSLLITLRSERMGTKVHGTGKAYIYCSRNILKNIRIAVLAVIGHWDSQWHLG</sequence>
<reference evidence="3" key="2">
    <citation type="submission" date="2002-06" db="EMBL/GenBank/DDBJ databases">
        <title>Oryza sativa nipponbare(GA3) genomic DNA, chromosome 8, BAC clone:OSJNBa0044E16.</title>
        <authorList>
            <person name="Sasaki T."/>
            <person name="Matsumoto T."/>
            <person name="Katayose Y."/>
        </authorList>
    </citation>
    <scope>NUCLEOTIDE SEQUENCE</scope>
</reference>
<evidence type="ECO:0000313" key="4">
    <source>
        <dbReference type="Proteomes" id="UP000000763"/>
    </source>
</evidence>
<feature type="region of interest" description="Disordered" evidence="1">
    <location>
        <begin position="100"/>
        <end position="153"/>
    </location>
</feature>
<dbReference type="AlphaFoldDB" id="Q84ZA0"/>
<protein>
    <submittedName>
        <fullName evidence="2">Uncharacterized protein</fullName>
    </submittedName>
</protein>
<feature type="compositionally biased region" description="Low complexity" evidence="1">
    <location>
        <begin position="111"/>
        <end position="121"/>
    </location>
</feature>
<evidence type="ECO:0000256" key="1">
    <source>
        <dbReference type="SAM" id="MobiDB-lite"/>
    </source>
</evidence>
<dbReference type="EMBL" id="AP005411">
    <property type="protein sequence ID" value="BAD10327.1"/>
    <property type="molecule type" value="Genomic_DNA"/>
</dbReference>
<reference evidence="4" key="3">
    <citation type="journal article" date="2005" name="Nature">
        <title>The map-based sequence of the rice genome.</title>
        <authorList>
            <consortium name="International rice genome sequencing project (IRGSP)"/>
            <person name="Matsumoto T."/>
            <person name="Wu J."/>
            <person name="Kanamori H."/>
            <person name="Katayose Y."/>
            <person name="Fujisawa M."/>
            <person name="Namiki N."/>
            <person name="Mizuno H."/>
            <person name="Yamamoto K."/>
            <person name="Antonio B.A."/>
            <person name="Baba T."/>
            <person name="Sakata K."/>
            <person name="Nagamura Y."/>
            <person name="Aoki H."/>
            <person name="Arikawa K."/>
            <person name="Arita K."/>
            <person name="Bito T."/>
            <person name="Chiden Y."/>
            <person name="Fujitsuka N."/>
            <person name="Fukunaka R."/>
            <person name="Hamada M."/>
            <person name="Harada C."/>
            <person name="Hayashi A."/>
            <person name="Hijishita S."/>
            <person name="Honda M."/>
            <person name="Hosokawa S."/>
            <person name="Ichikawa Y."/>
            <person name="Idonuma A."/>
            <person name="Iijima M."/>
            <person name="Ikeda M."/>
            <person name="Ikeno M."/>
            <person name="Ito K."/>
            <person name="Ito S."/>
            <person name="Ito T."/>
            <person name="Ito Y."/>
            <person name="Ito Y."/>
            <person name="Iwabuchi A."/>
            <person name="Kamiya K."/>
            <person name="Karasawa W."/>
            <person name="Kurita K."/>
            <person name="Katagiri S."/>
            <person name="Kikuta A."/>
            <person name="Kobayashi H."/>
            <person name="Kobayashi N."/>
            <person name="Machita K."/>
            <person name="Maehara T."/>
            <person name="Masukawa M."/>
            <person name="Mizubayashi T."/>
            <person name="Mukai Y."/>
            <person name="Nagasaki H."/>
            <person name="Nagata Y."/>
            <person name="Naito S."/>
            <person name="Nakashima M."/>
            <person name="Nakama Y."/>
            <person name="Nakamichi Y."/>
            <person name="Nakamura M."/>
            <person name="Meguro A."/>
            <person name="Negishi M."/>
            <person name="Ohta I."/>
            <person name="Ohta T."/>
            <person name="Okamoto M."/>
            <person name="Ono N."/>
            <person name="Saji S."/>
            <person name="Sakaguchi M."/>
            <person name="Sakai K."/>
            <person name="Shibata M."/>
            <person name="Shimokawa T."/>
            <person name="Song J."/>
            <person name="Takazaki Y."/>
            <person name="Terasawa K."/>
            <person name="Tsugane M."/>
            <person name="Tsuji K."/>
            <person name="Ueda S."/>
            <person name="Waki K."/>
            <person name="Yamagata H."/>
            <person name="Yamamoto M."/>
            <person name="Yamamoto S."/>
            <person name="Yamane H."/>
            <person name="Yoshiki S."/>
            <person name="Yoshihara R."/>
            <person name="Yukawa K."/>
            <person name="Zhong H."/>
            <person name="Yano M."/>
            <person name="Yuan Q."/>
            <person name="Ouyang S."/>
            <person name="Liu J."/>
            <person name="Jones K.M."/>
            <person name="Gansberger K."/>
            <person name="Moffat K."/>
            <person name="Hill J."/>
            <person name="Bera J."/>
            <person name="Fadrosh D."/>
            <person name="Jin S."/>
            <person name="Johri S."/>
            <person name="Kim M."/>
            <person name="Overton L."/>
            <person name="Reardon M."/>
            <person name="Tsitrin T."/>
            <person name="Vuong H."/>
            <person name="Weaver B."/>
            <person name="Ciecko A."/>
            <person name="Tallon L."/>
            <person name="Jackson J."/>
            <person name="Pai G."/>
            <person name="Aken S.V."/>
            <person name="Utterback T."/>
            <person name="Reidmuller S."/>
            <person name="Feldblyum T."/>
            <person name="Hsiao J."/>
            <person name="Zismann V."/>
            <person name="Iobst S."/>
            <person name="de Vazeille A.R."/>
            <person name="Buell C.R."/>
            <person name="Ying K."/>
            <person name="Li Y."/>
            <person name="Lu T."/>
            <person name="Huang Y."/>
            <person name="Zhao Q."/>
            <person name="Feng Q."/>
            <person name="Zhang L."/>
            <person name="Zhu J."/>
            <person name="Weng Q."/>
            <person name="Mu J."/>
            <person name="Lu Y."/>
            <person name="Fan D."/>
            <person name="Liu Y."/>
            <person name="Guan J."/>
            <person name="Zhang Y."/>
            <person name="Yu S."/>
            <person name="Liu X."/>
            <person name="Zhang Y."/>
            <person name="Hong G."/>
            <person name="Han B."/>
            <person name="Choisne N."/>
            <person name="Demange N."/>
            <person name="Orjeda G."/>
            <person name="Samain S."/>
            <person name="Cattolico L."/>
            <person name="Pelletier E."/>
            <person name="Couloux A."/>
            <person name="Segurens B."/>
            <person name="Wincker P."/>
            <person name="D'Hont A."/>
            <person name="Scarpelli C."/>
            <person name="Weissenbach J."/>
            <person name="Salanoubat M."/>
            <person name="Quetier F."/>
            <person name="Yu Y."/>
            <person name="Kim H.R."/>
            <person name="Rambo T."/>
            <person name="Currie J."/>
            <person name="Collura K."/>
            <person name="Luo M."/>
            <person name="Yang T."/>
            <person name="Ammiraju J.S.S."/>
            <person name="Engler F."/>
            <person name="Soderlund C."/>
            <person name="Wing R.A."/>
            <person name="Palmer L.E."/>
            <person name="de la Bastide M."/>
            <person name="Spiegel L."/>
            <person name="Nascimento L."/>
            <person name="Zutavern T."/>
            <person name="O'Shaughnessy A."/>
            <person name="Dike S."/>
            <person name="Dedhia N."/>
            <person name="Preston R."/>
            <person name="Balija V."/>
            <person name="McCombie W.R."/>
            <person name="Chow T."/>
            <person name="Chen H."/>
            <person name="Chung M."/>
            <person name="Chen C."/>
            <person name="Shaw J."/>
            <person name="Wu H."/>
            <person name="Hsiao K."/>
            <person name="Chao Y."/>
            <person name="Chu M."/>
            <person name="Cheng C."/>
            <person name="Hour A."/>
            <person name="Lee P."/>
            <person name="Lin S."/>
            <person name="Lin Y."/>
            <person name="Liou J."/>
            <person name="Liu S."/>
            <person name="Hsing Y."/>
            <person name="Raghuvanshi S."/>
            <person name="Mohanty A."/>
            <person name="Bharti A.K."/>
            <person name="Gaur A."/>
            <person name="Gupta V."/>
            <person name="Kumar D."/>
            <person name="Ravi V."/>
            <person name="Vij S."/>
            <person name="Kapur A."/>
            <person name="Khurana P."/>
            <person name="Khurana P."/>
            <person name="Khurana J.P."/>
            <person name="Tyagi A.K."/>
            <person name="Gaikwad K."/>
            <person name="Singh A."/>
            <person name="Dalal V."/>
            <person name="Srivastava S."/>
            <person name="Dixit A."/>
            <person name="Pal A.K."/>
            <person name="Ghazi I.A."/>
            <person name="Yadav M."/>
            <person name="Pandit A."/>
            <person name="Bhargava A."/>
            <person name="Sureshbabu K."/>
            <person name="Batra K."/>
            <person name="Sharma T.R."/>
            <person name="Mohapatra T."/>
            <person name="Singh N.K."/>
            <person name="Messing J."/>
            <person name="Nelson A.B."/>
            <person name="Fuks G."/>
            <person name="Kavchok S."/>
            <person name="Keizer G."/>
            <person name="Linton E."/>
            <person name="Llaca V."/>
            <person name="Song R."/>
            <person name="Tanyolac B."/>
            <person name="Young S."/>
            <person name="Ho-Il K."/>
            <person name="Hahn J.H."/>
            <person name="Sangsakoo G."/>
            <person name="Vanavichit A."/>
            <person name="de Mattos Luiz.A.T."/>
            <person name="Zimmer P.D."/>
            <person name="Malone G."/>
            <person name="Dellagostin O."/>
            <person name="de Oliveira A.C."/>
            <person name="Bevan M."/>
            <person name="Bancroft I."/>
            <person name="Minx P."/>
            <person name="Cordum H."/>
            <person name="Wilson R."/>
            <person name="Cheng Z."/>
            <person name="Jin W."/>
            <person name="Jiang J."/>
            <person name="Leong S.A."/>
            <person name="Iwama H."/>
            <person name="Gojobori T."/>
            <person name="Itoh T."/>
            <person name="Niimura Y."/>
            <person name="Fujii Y."/>
            <person name="Habara T."/>
            <person name="Sakai H."/>
            <person name="Sato Y."/>
            <person name="Wilson G."/>
            <person name="Kumar K."/>
            <person name="McCouch S."/>
            <person name="Juretic N."/>
            <person name="Hoen D."/>
            <person name="Wright S."/>
            <person name="Bruskiewich R."/>
            <person name="Bureau T."/>
            <person name="Miyao A."/>
            <person name="Hirochika H."/>
            <person name="Nishikawa T."/>
            <person name="Kadowaki K."/>
            <person name="Sugiura M."/>
            <person name="Burr B."/>
            <person name="Sasaki T."/>
        </authorList>
    </citation>
    <scope>NUCLEOTIDE SEQUENCE [LARGE SCALE GENOMIC DNA]</scope>
    <source>
        <strain evidence="4">cv. Nipponbare</strain>
    </source>
</reference>
<reference evidence="4" key="4">
    <citation type="journal article" date="2008" name="Nucleic Acids Res.">
        <title>The rice annotation project database (RAP-DB): 2008 update.</title>
        <authorList>
            <consortium name="The rice annotation project (RAP)"/>
        </authorList>
    </citation>
    <scope>GENOME REANNOTATION</scope>
    <source>
        <strain evidence="4">cv. Nipponbare</strain>
    </source>
</reference>
<dbReference type="Proteomes" id="UP000000763">
    <property type="component" value="Chromosome 8"/>
</dbReference>
<gene>
    <name evidence="2" type="primary">P0705A05.129</name>
    <name evidence="3" type="ORF">OSJNBa0044E16.13</name>
</gene>